<dbReference type="SUPFAM" id="SSF103473">
    <property type="entry name" value="MFS general substrate transporter"/>
    <property type="match status" value="1"/>
</dbReference>
<keyword evidence="5 6" id="KW-0472">Membrane</keyword>
<protein>
    <recommendedName>
        <fullName evidence="7">Major facilitator superfamily associated domain-containing protein</fullName>
    </recommendedName>
</protein>
<feature type="transmembrane region" description="Helical" evidence="6">
    <location>
        <begin position="16"/>
        <end position="34"/>
    </location>
</feature>
<feature type="transmembrane region" description="Helical" evidence="6">
    <location>
        <begin position="253"/>
        <end position="273"/>
    </location>
</feature>
<evidence type="ECO:0000256" key="6">
    <source>
        <dbReference type="SAM" id="Phobius"/>
    </source>
</evidence>
<sequence length="320" mass="35968">MSHKINLKLLPIKLHYFLRFSATASLGLFLPVIVRQKGVPPQGIGLLWTGLPFIAFFTNSVSGWIADAFKIHRAIFLTGLMLLTGGMCSVYFLPKMDDNFFSLNASNSSLLRNLSSKSYISRNDTILKDLYLTAQLVDDREIEMKPKFAENEDLSLSQTLLQASFWLVFVCLFGRQMMWGTIGMGILSPVIGALIDWYSSDLPEQDYLPAFIICVILMFLDILLVSKMTIPAVEKDAFQCDVLKSILKSPQTIIFLIIIIVYGFSCGVNWTFRLLLVEDVTLEYDSKFANMKLLLGLIMAVETFGGELPCLFFSGEITDI</sequence>
<evidence type="ECO:0000256" key="5">
    <source>
        <dbReference type="ARBA" id="ARBA00023136"/>
    </source>
</evidence>
<dbReference type="GO" id="GO:0016020">
    <property type="term" value="C:membrane"/>
    <property type="evidence" value="ECO:0007669"/>
    <property type="project" value="UniProtKB-SubCell"/>
</dbReference>
<name>A0A5N5SQG3_9CRUS</name>
<reference evidence="8 9" key="1">
    <citation type="journal article" date="2019" name="PLoS Biol.">
        <title>Sex chromosomes control vertical transmission of feminizing Wolbachia symbionts in an isopod.</title>
        <authorList>
            <person name="Becking T."/>
            <person name="Chebbi M.A."/>
            <person name="Giraud I."/>
            <person name="Moumen B."/>
            <person name="Laverre T."/>
            <person name="Caubet Y."/>
            <person name="Peccoud J."/>
            <person name="Gilbert C."/>
            <person name="Cordaux R."/>
        </authorList>
    </citation>
    <scope>NUCLEOTIDE SEQUENCE [LARGE SCALE GENOMIC DNA]</scope>
    <source>
        <strain evidence="8">ANa2</strain>
        <tissue evidence="8">Whole body excluding digestive tract and cuticle</tissue>
    </source>
</reference>
<keyword evidence="3 6" id="KW-0812">Transmembrane</keyword>
<gene>
    <name evidence="8" type="ORF">Anas_11502</name>
</gene>
<evidence type="ECO:0000256" key="3">
    <source>
        <dbReference type="ARBA" id="ARBA00022692"/>
    </source>
</evidence>
<dbReference type="Pfam" id="PF12832">
    <property type="entry name" value="MFS_1_like"/>
    <property type="match status" value="1"/>
</dbReference>
<evidence type="ECO:0000256" key="2">
    <source>
        <dbReference type="ARBA" id="ARBA00005241"/>
    </source>
</evidence>
<dbReference type="InterPro" id="IPR024989">
    <property type="entry name" value="MFS_assoc_dom"/>
</dbReference>
<keyword evidence="9" id="KW-1185">Reference proteome</keyword>
<feature type="non-terminal residue" evidence="8">
    <location>
        <position position="320"/>
    </location>
</feature>
<comment type="similarity">
    <text evidence="2">Belongs to the major facilitator superfamily. MFSD6 family.</text>
</comment>
<comment type="caution">
    <text evidence="8">The sequence shown here is derived from an EMBL/GenBank/DDBJ whole genome shotgun (WGS) entry which is preliminary data.</text>
</comment>
<feature type="transmembrane region" description="Helical" evidence="6">
    <location>
        <begin position="74"/>
        <end position="93"/>
    </location>
</feature>
<dbReference type="PANTHER" id="PTHR16172:SF37">
    <property type="entry name" value="RE36877P"/>
    <property type="match status" value="1"/>
</dbReference>
<dbReference type="OrthoDB" id="515887at2759"/>
<feature type="transmembrane region" description="Helical" evidence="6">
    <location>
        <begin position="178"/>
        <end position="195"/>
    </location>
</feature>
<dbReference type="EMBL" id="SEYY01021452">
    <property type="protein sequence ID" value="KAB7496351.1"/>
    <property type="molecule type" value="Genomic_DNA"/>
</dbReference>
<keyword evidence="4 6" id="KW-1133">Transmembrane helix</keyword>
<evidence type="ECO:0000313" key="8">
    <source>
        <dbReference type="EMBL" id="KAB7496351.1"/>
    </source>
</evidence>
<dbReference type="InterPro" id="IPR051717">
    <property type="entry name" value="MFS_MFSD6"/>
</dbReference>
<proteinExistence type="inferred from homology"/>
<feature type="transmembrane region" description="Helical" evidence="6">
    <location>
        <begin position="207"/>
        <end position="225"/>
    </location>
</feature>
<dbReference type="InterPro" id="IPR036259">
    <property type="entry name" value="MFS_trans_sf"/>
</dbReference>
<organism evidence="8 9">
    <name type="scientific">Armadillidium nasatum</name>
    <dbReference type="NCBI Taxonomy" id="96803"/>
    <lineage>
        <taxon>Eukaryota</taxon>
        <taxon>Metazoa</taxon>
        <taxon>Ecdysozoa</taxon>
        <taxon>Arthropoda</taxon>
        <taxon>Crustacea</taxon>
        <taxon>Multicrustacea</taxon>
        <taxon>Malacostraca</taxon>
        <taxon>Eumalacostraca</taxon>
        <taxon>Peracarida</taxon>
        <taxon>Isopoda</taxon>
        <taxon>Oniscidea</taxon>
        <taxon>Crinocheta</taxon>
        <taxon>Armadillidiidae</taxon>
        <taxon>Armadillidium</taxon>
    </lineage>
</organism>
<dbReference type="AlphaFoldDB" id="A0A5N5SQG3"/>
<evidence type="ECO:0000256" key="4">
    <source>
        <dbReference type="ARBA" id="ARBA00022989"/>
    </source>
</evidence>
<dbReference type="PANTHER" id="PTHR16172">
    <property type="entry name" value="MAJOR FACILITATOR SUPERFAMILY DOMAIN-CONTAINING PROTEIN 6-LIKE"/>
    <property type="match status" value="1"/>
</dbReference>
<dbReference type="Proteomes" id="UP000326759">
    <property type="component" value="Unassembled WGS sequence"/>
</dbReference>
<accession>A0A5N5SQG3</accession>
<evidence type="ECO:0000256" key="1">
    <source>
        <dbReference type="ARBA" id="ARBA00004141"/>
    </source>
</evidence>
<feature type="transmembrane region" description="Helical" evidence="6">
    <location>
        <begin position="293"/>
        <end position="314"/>
    </location>
</feature>
<comment type="subcellular location">
    <subcellularLocation>
        <location evidence="1">Membrane</location>
        <topology evidence="1">Multi-pass membrane protein</topology>
    </subcellularLocation>
</comment>
<feature type="domain" description="Major facilitator superfamily associated" evidence="7">
    <location>
        <begin position="11"/>
        <end position="318"/>
    </location>
</feature>
<evidence type="ECO:0000259" key="7">
    <source>
        <dbReference type="Pfam" id="PF12832"/>
    </source>
</evidence>
<feature type="transmembrane region" description="Helical" evidence="6">
    <location>
        <begin position="46"/>
        <end position="67"/>
    </location>
</feature>
<evidence type="ECO:0000313" key="9">
    <source>
        <dbReference type="Proteomes" id="UP000326759"/>
    </source>
</evidence>
<dbReference type="Gene3D" id="1.20.1250.20">
    <property type="entry name" value="MFS general substrate transporter like domains"/>
    <property type="match status" value="1"/>
</dbReference>